<organism evidence="2 3">
    <name type="scientific">Aphanomyces stellatus</name>
    <dbReference type="NCBI Taxonomy" id="120398"/>
    <lineage>
        <taxon>Eukaryota</taxon>
        <taxon>Sar</taxon>
        <taxon>Stramenopiles</taxon>
        <taxon>Oomycota</taxon>
        <taxon>Saprolegniomycetes</taxon>
        <taxon>Saprolegniales</taxon>
        <taxon>Verrucalvaceae</taxon>
        <taxon>Aphanomyces</taxon>
    </lineage>
</organism>
<reference evidence="1" key="2">
    <citation type="submission" date="2019-06" db="EMBL/GenBank/DDBJ databases">
        <title>Genomics analysis of Aphanomyces spp. identifies a new class of oomycete effector associated with host adaptation.</title>
        <authorList>
            <person name="Gaulin E."/>
        </authorList>
    </citation>
    <scope>NUCLEOTIDE SEQUENCE</scope>
    <source>
        <strain evidence="1">CBS 578.67</strain>
    </source>
</reference>
<gene>
    <name evidence="2" type="primary">Aste57867_1462</name>
    <name evidence="1" type="ORF">As57867_001461</name>
    <name evidence="2" type="ORF">ASTE57867_1462</name>
</gene>
<dbReference type="AlphaFoldDB" id="A0A485KAP6"/>
<dbReference type="EMBL" id="VJMH01000117">
    <property type="protein sequence ID" value="KAF0718822.1"/>
    <property type="molecule type" value="Genomic_DNA"/>
</dbReference>
<accession>A0A485KAP6</accession>
<protein>
    <submittedName>
        <fullName evidence="2">Aste57867_1462 protein</fullName>
    </submittedName>
</protein>
<reference evidence="2 3" key="1">
    <citation type="submission" date="2019-03" db="EMBL/GenBank/DDBJ databases">
        <authorList>
            <person name="Gaulin E."/>
            <person name="Dumas B."/>
        </authorList>
    </citation>
    <scope>NUCLEOTIDE SEQUENCE [LARGE SCALE GENOMIC DNA]</scope>
    <source>
        <strain evidence="2">CBS 568.67</strain>
    </source>
</reference>
<evidence type="ECO:0000313" key="1">
    <source>
        <dbReference type="EMBL" id="KAF0718822.1"/>
    </source>
</evidence>
<dbReference type="EMBL" id="CAADRA010000117">
    <property type="protein sequence ID" value="VFT78679.1"/>
    <property type="molecule type" value="Genomic_DNA"/>
</dbReference>
<evidence type="ECO:0000313" key="3">
    <source>
        <dbReference type="Proteomes" id="UP000332933"/>
    </source>
</evidence>
<proteinExistence type="predicted"/>
<dbReference type="Proteomes" id="UP000332933">
    <property type="component" value="Unassembled WGS sequence"/>
</dbReference>
<sequence length="617" mass="67644">MSPREIGLKKETPTNASGISPSFLHGKICVDLIHIALLSTVQATSCRPFLANLDSSPTTLDMRLSIAALPSGPYSALARLQLPLQFDVQYDARRLYLHGYCLARAEIRSPKHGQVVFGRINVVPKLAVRPKNPPNLAPDTHLCLAIGTHPAICHRMPAVFSIDLIDSNSSYDLHLYVQASNGTRLPSVCPDLIQVHVMASPPPSWPSRLLPSGLVAVHPNAQLHLLPPDVGTAFAPHHSRSSPVFGTPAPSIVTVAILDGGTIDDVAWARFVSTEFHELLSLLGTNFGYRRLSVAALIASSSKPPPTFLVYFEAPTPAQWHALRPVLDPSTTQLLFCDDLHGCHMHRRDATTFIAPFLSSLHGFIGTYAYALSSYFKPSLLDNIQHNVLWLPHAASSVFLFDQLHPAPVPRVLLTGVTDPTIYPLRAWAQTMASSLPIDVHVHPGYEGSDTASEAAAQASSFSTLVHSYLVAFTDTLRLDYIVAKVFEIPATGALLLLNRDAATVVAKLGFVDGVHYMGYDPQNPKPAINYVLNPLHRRHVDRMRLAGHRLVRESHTTFHRARELYKWMEQRQSTWSMDGVDQDLAAARCAVAYAGESVDDCLTLRRVFLAQACCTP</sequence>
<keyword evidence="3" id="KW-1185">Reference proteome</keyword>
<dbReference type="OrthoDB" id="10034067at2759"/>
<name>A0A485KAP6_9STRA</name>
<evidence type="ECO:0000313" key="2">
    <source>
        <dbReference type="EMBL" id="VFT78679.1"/>
    </source>
</evidence>